<evidence type="ECO:0000313" key="4">
    <source>
        <dbReference type="Proteomes" id="UP000467322"/>
    </source>
</evidence>
<proteinExistence type="predicted"/>
<protein>
    <submittedName>
        <fullName evidence="3">Helix-turn-helix domain-containing protein</fullName>
    </submittedName>
</protein>
<organism evidence="3 4">
    <name type="scientific">Maritimibacter harenae</name>
    <dbReference type="NCBI Taxonomy" id="2606218"/>
    <lineage>
        <taxon>Bacteria</taxon>
        <taxon>Pseudomonadati</taxon>
        <taxon>Pseudomonadota</taxon>
        <taxon>Alphaproteobacteria</taxon>
        <taxon>Rhodobacterales</taxon>
        <taxon>Roseobacteraceae</taxon>
        <taxon>Maritimibacter</taxon>
    </lineage>
</organism>
<name>A0A845M684_9RHOB</name>
<evidence type="ECO:0000313" key="3">
    <source>
        <dbReference type="EMBL" id="MZR11661.1"/>
    </source>
</evidence>
<evidence type="ECO:0000256" key="1">
    <source>
        <dbReference type="SAM" id="MobiDB-lite"/>
    </source>
</evidence>
<keyword evidence="4" id="KW-1185">Reference proteome</keyword>
<dbReference type="EMBL" id="WTUX01000003">
    <property type="protein sequence ID" value="MZR11661.1"/>
    <property type="molecule type" value="Genomic_DNA"/>
</dbReference>
<dbReference type="Pfam" id="PF13560">
    <property type="entry name" value="HTH_31"/>
    <property type="match status" value="1"/>
</dbReference>
<dbReference type="AlphaFoldDB" id="A0A845M684"/>
<dbReference type="Gene3D" id="1.10.260.40">
    <property type="entry name" value="lambda repressor-like DNA-binding domains"/>
    <property type="match status" value="1"/>
</dbReference>
<reference evidence="3 4" key="1">
    <citation type="submission" date="2019-12" db="EMBL/GenBank/DDBJ databases">
        <title>Maritimibacter sp. nov. sp. isolated from sea sand.</title>
        <authorList>
            <person name="Kim J."/>
            <person name="Jeong S.E."/>
            <person name="Jung H.S."/>
            <person name="Jeon C.O."/>
        </authorList>
    </citation>
    <scope>NUCLEOTIDE SEQUENCE [LARGE SCALE GENOMIC DNA]</scope>
    <source>
        <strain evidence="3 4">DP07</strain>
    </source>
</reference>
<dbReference type="Proteomes" id="UP000467322">
    <property type="component" value="Unassembled WGS sequence"/>
</dbReference>
<gene>
    <name evidence="3" type="ORF">GQE99_01305</name>
</gene>
<dbReference type="GO" id="GO:0003677">
    <property type="term" value="F:DNA binding"/>
    <property type="evidence" value="ECO:0007669"/>
    <property type="project" value="InterPro"/>
</dbReference>
<dbReference type="PROSITE" id="PS50943">
    <property type="entry name" value="HTH_CROC1"/>
    <property type="match status" value="1"/>
</dbReference>
<accession>A0A845M684</accession>
<dbReference type="InterPro" id="IPR001387">
    <property type="entry name" value="Cro/C1-type_HTH"/>
</dbReference>
<dbReference type="SUPFAM" id="SSF47413">
    <property type="entry name" value="lambda repressor-like DNA-binding domains"/>
    <property type="match status" value="1"/>
</dbReference>
<feature type="domain" description="HTH cro/C1-type" evidence="2">
    <location>
        <begin position="10"/>
        <end position="64"/>
    </location>
</feature>
<dbReference type="InterPro" id="IPR010982">
    <property type="entry name" value="Lambda_DNA-bd_dom_sf"/>
</dbReference>
<sequence>MLAKELGERLSVYRLARNLRQQDVAKRSGLSRGVIARIEAGDGGTIDSFLRIMQALEVEDRVELLLPDASLSPLDPRSETGPRQRARSSGSDTPTEKPWSWGE</sequence>
<feature type="region of interest" description="Disordered" evidence="1">
    <location>
        <begin position="69"/>
        <end position="103"/>
    </location>
</feature>
<comment type="caution">
    <text evidence="3">The sequence shown here is derived from an EMBL/GenBank/DDBJ whole genome shotgun (WGS) entry which is preliminary data.</text>
</comment>
<evidence type="ECO:0000259" key="2">
    <source>
        <dbReference type="PROSITE" id="PS50943"/>
    </source>
</evidence>
<dbReference type="SMART" id="SM00530">
    <property type="entry name" value="HTH_XRE"/>
    <property type="match status" value="1"/>
</dbReference>
<dbReference type="CDD" id="cd00093">
    <property type="entry name" value="HTH_XRE"/>
    <property type="match status" value="1"/>
</dbReference>